<reference evidence="1 2" key="1">
    <citation type="journal article" date="2018" name="Front. Microbiol.">
        <title>Description and Comparative Genomics of Macrococcus caseolyticus subsp. hominis subsp. nov., Macrococcus goetzii sp. nov., Macrococcus epidermidis sp. nov., and Macrococcus bohemicus sp. nov., Novel Macrococci From Human Clinical Material With Virulence Potential and Suspected Uptake of Foreign DNA by Natural Transformation.</title>
        <authorList>
            <person name="Maslanova I."/>
            <person name="Wertheimer Z."/>
            <person name="Sedlacek I."/>
            <person name="Svec P."/>
            <person name="Indrakova A."/>
            <person name="Kovarovic V."/>
            <person name="Schumann P."/>
            <person name="Sproer C."/>
            <person name="Kralova S."/>
            <person name="Sedo O."/>
            <person name="Kristofova L."/>
            <person name="Vrbovska V."/>
            <person name="Fuzik T."/>
            <person name="Petras P."/>
            <person name="Zdrahal Z."/>
            <person name="Ruzickova V."/>
            <person name="Doskar J."/>
            <person name="Pantucek R."/>
        </authorList>
    </citation>
    <scope>NUCLEOTIDE SEQUENCE [LARGE SCALE GENOMIC DNA]</scope>
    <source>
        <strain evidence="1 2">CCM 4927</strain>
    </source>
</reference>
<sequence>MALSDTKEYIKELIDSYAWKNNMLKTDKEYFQIKITAAYGIESSLPSGKGTTSDKVGNEIIRRISRQERLQQYADDIVFMNYCANQLEGIEREILEYRFDGRSLNNCGALLGIKRTRLENIHDSIIEKCTKVYETKKEEKEKQ</sequence>
<dbReference type="InterPro" id="IPR013324">
    <property type="entry name" value="RNA_pol_sigma_r3/r4-like"/>
</dbReference>
<evidence type="ECO:0000313" key="2">
    <source>
        <dbReference type="Proteomes" id="UP000229523"/>
    </source>
</evidence>
<evidence type="ECO:0000313" key="1">
    <source>
        <dbReference type="EMBL" id="RAI79680.1"/>
    </source>
</evidence>
<dbReference type="Proteomes" id="UP000229523">
    <property type="component" value="Unassembled WGS sequence"/>
</dbReference>
<dbReference type="EMBL" id="MJBI02000006">
    <property type="protein sequence ID" value="RAI79680.1"/>
    <property type="molecule type" value="Genomic_DNA"/>
</dbReference>
<gene>
    <name evidence="1" type="ORF">BFS35_011075</name>
</gene>
<organism evidence="1 2">
    <name type="scientific">Macrococcoides goetzii</name>
    <dbReference type="NCBI Taxonomy" id="1891097"/>
    <lineage>
        <taxon>Bacteria</taxon>
        <taxon>Bacillati</taxon>
        <taxon>Bacillota</taxon>
        <taxon>Bacilli</taxon>
        <taxon>Bacillales</taxon>
        <taxon>Staphylococcaceae</taxon>
        <taxon>Macrococcoides</taxon>
    </lineage>
</organism>
<accession>A0A2G5NV19</accession>
<dbReference type="SUPFAM" id="SSF88659">
    <property type="entry name" value="Sigma3 and sigma4 domains of RNA polymerase sigma factors"/>
    <property type="match status" value="1"/>
</dbReference>
<comment type="caution">
    <text evidence="1">The sequence shown here is derived from an EMBL/GenBank/DDBJ whole genome shotgun (WGS) entry which is preliminary data.</text>
</comment>
<keyword evidence="2" id="KW-1185">Reference proteome</keyword>
<dbReference type="AlphaFoldDB" id="A0A2G5NV19"/>
<dbReference type="RefSeq" id="WP_099576980.1">
    <property type="nucleotide sequence ID" value="NZ_MJBI02000006.1"/>
</dbReference>
<proteinExistence type="predicted"/>
<name>A0A2G5NV19_9STAP</name>
<protein>
    <submittedName>
        <fullName evidence="1">Uncharacterized protein</fullName>
    </submittedName>
</protein>